<feature type="transmembrane region" description="Helical" evidence="17">
    <location>
        <begin position="383"/>
        <end position="405"/>
    </location>
</feature>
<dbReference type="GO" id="GO:0006874">
    <property type="term" value="P:intracellular calcium ion homeostasis"/>
    <property type="evidence" value="ECO:0007669"/>
    <property type="project" value="TreeGrafter"/>
</dbReference>
<sequence length="514" mass="57775">MPAVAYQGHHMTAPRQTVSSTVNENDTIRTQSNYEITTARIQHDVTVTSTKENSNLANNSTSSCTFLPHSEPKSANFVLLYILICIYSFLAITVTCHQYFVTSMSRICEDFKLSEDIVGATFMAAGSSAPELATVIIAVFFTQDDIGISDVIGSAVFNMLFVISLCGLFTNVALHLNWWPLVRNCFFYTISIMLMLLAIYDESVSWFGSTLLILGYIVYCIALYYNEFLEAWANTLPLPFNKLQNEDVKDADANYIPLEDRKMSTVYVPTSVQNNVIQSNGKMISSIQHTYQSDKPDNETSSEPTNKPFLSPNSGILEQFKFYFLSPIYFICQKTIPDWQDERFHDLYLLTFFVSLIWISFYSYIMIWMITIIGQILRIPSTVMGLTFVAAGVSVPDAVTSLKVIKEGYADMAVSNAIGSNIFDILICLGIPWFLQTAIVRPGTHVTVYSKGMVYSTLFLFSTVILLIVSIHRNGWKLDKKIGAGLMIGYIVFIASAVFYELFGNTKLHGCEYF</sequence>
<evidence type="ECO:0000256" key="6">
    <source>
        <dbReference type="ARBA" id="ARBA00022568"/>
    </source>
</evidence>
<dbReference type="Pfam" id="PF01699">
    <property type="entry name" value="Na_Ca_ex"/>
    <property type="match status" value="2"/>
</dbReference>
<comment type="subcellular location">
    <subcellularLocation>
        <location evidence="1">Membrane</location>
        <topology evidence="1">Multi-pass membrane protein</topology>
    </subcellularLocation>
</comment>
<dbReference type="GO" id="GO:0005886">
    <property type="term" value="C:plasma membrane"/>
    <property type="evidence" value="ECO:0007669"/>
    <property type="project" value="TreeGrafter"/>
</dbReference>
<evidence type="ECO:0000256" key="16">
    <source>
        <dbReference type="ARBA" id="ARBA00023201"/>
    </source>
</evidence>
<dbReference type="GO" id="GO:0005262">
    <property type="term" value="F:calcium channel activity"/>
    <property type="evidence" value="ECO:0007669"/>
    <property type="project" value="TreeGrafter"/>
</dbReference>
<feature type="transmembrane region" description="Helical" evidence="17">
    <location>
        <begin position="206"/>
        <end position="225"/>
    </location>
</feature>
<evidence type="ECO:0000256" key="1">
    <source>
        <dbReference type="ARBA" id="ARBA00004141"/>
    </source>
</evidence>
<evidence type="ECO:0000259" key="18">
    <source>
        <dbReference type="Pfam" id="PF01699"/>
    </source>
</evidence>
<dbReference type="EMBL" id="JBBCAQ010000033">
    <property type="protein sequence ID" value="KAK7582513.1"/>
    <property type="molecule type" value="Genomic_DNA"/>
</dbReference>
<evidence type="ECO:0000256" key="10">
    <source>
        <dbReference type="ARBA" id="ARBA00022847"/>
    </source>
</evidence>
<dbReference type="AlphaFoldDB" id="A0AAN9TEA2"/>
<keyword evidence="9" id="KW-0106">Calcium</keyword>
<evidence type="ECO:0000256" key="8">
    <source>
        <dbReference type="ARBA" id="ARBA00022729"/>
    </source>
</evidence>
<evidence type="ECO:0000256" key="14">
    <source>
        <dbReference type="ARBA" id="ARBA00023065"/>
    </source>
</evidence>
<evidence type="ECO:0000256" key="5">
    <source>
        <dbReference type="ARBA" id="ARBA00022538"/>
    </source>
</evidence>
<feature type="transmembrane region" description="Helical" evidence="17">
    <location>
        <begin position="117"/>
        <end position="140"/>
    </location>
</feature>
<dbReference type="InterPro" id="IPR004837">
    <property type="entry name" value="NaCa_Exmemb"/>
</dbReference>
<feature type="transmembrane region" description="Helical" evidence="17">
    <location>
        <begin position="482"/>
        <end position="500"/>
    </location>
</feature>
<evidence type="ECO:0000256" key="17">
    <source>
        <dbReference type="SAM" id="Phobius"/>
    </source>
</evidence>
<evidence type="ECO:0000256" key="11">
    <source>
        <dbReference type="ARBA" id="ARBA00022958"/>
    </source>
</evidence>
<evidence type="ECO:0000256" key="15">
    <source>
        <dbReference type="ARBA" id="ARBA00023136"/>
    </source>
</evidence>
<dbReference type="Gene3D" id="1.20.1420.30">
    <property type="entry name" value="NCX, central ion-binding region"/>
    <property type="match status" value="2"/>
</dbReference>
<dbReference type="NCBIfam" id="TIGR00367">
    <property type="entry name" value="calcium/sodium antiporter"/>
    <property type="match status" value="1"/>
</dbReference>
<feature type="transmembrane region" description="Helical" evidence="17">
    <location>
        <begin position="347"/>
        <end position="377"/>
    </location>
</feature>
<dbReference type="PANTHER" id="PTHR10846:SF74">
    <property type="entry name" value="SODIUM_POTASSIUM_CALCIUM EXCHANGER CG1090-RELATED"/>
    <property type="match status" value="1"/>
</dbReference>
<comment type="caution">
    <text evidence="19">The sequence shown here is derived from an EMBL/GenBank/DDBJ whole genome shotgun (WGS) entry which is preliminary data.</text>
</comment>
<comment type="similarity">
    <text evidence="2">Belongs to the Ca(2+):cation antiporter (CaCA) (TC 2.A.19) family. SLC24A subfamily.</text>
</comment>
<keyword evidence="15 17" id="KW-0472">Membrane</keyword>
<evidence type="ECO:0000313" key="19">
    <source>
        <dbReference type="EMBL" id="KAK7582513.1"/>
    </source>
</evidence>
<proteinExistence type="inferred from homology"/>
<gene>
    <name evidence="19" type="ORF">V9T40_013958</name>
</gene>
<dbReference type="InterPro" id="IPR004481">
    <property type="entry name" value="K/Na/Ca-exchanger"/>
</dbReference>
<keyword evidence="20" id="KW-1185">Reference proteome</keyword>
<keyword evidence="6" id="KW-0109">Calcium transport</keyword>
<feature type="domain" description="Sodium/calcium exchanger membrane region" evidence="18">
    <location>
        <begin position="83"/>
        <end position="224"/>
    </location>
</feature>
<name>A0AAN9TEA2_9HEMI</name>
<evidence type="ECO:0000256" key="4">
    <source>
        <dbReference type="ARBA" id="ARBA00022449"/>
    </source>
</evidence>
<keyword evidence="8" id="KW-0732">Signal</keyword>
<organism evidence="19 20">
    <name type="scientific">Parthenolecanium corni</name>
    <dbReference type="NCBI Taxonomy" id="536013"/>
    <lineage>
        <taxon>Eukaryota</taxon>
        <taxon>Metazoa</taxon>
        <taxon>Ecdysozoa</taxon>
        <taxon>Arthropoda</taxon>
        <taxon>Hexapoda</taxon>
        <taxon>Insecta</taxon>
        <taxon>Pterygota</taxon>
        <taxon>Neoptera</taxon>
        <taxon>Paraneoptera</taxon>
        <taxon>Hemiptera</taxon>
        <taxon>Sternorrhyncha</taxon>
        <taxon>Coccoidea</taxon>
        <taxon>Coccidae</taxon>
        <taxon>Parthenolecanium</taxon>
    </lineage>
</organism>
<evidence type="ECO:0000313" key="20">
    <source>
        <dbReference type="Proteomes" id="UP001367676"/>
    </source>
</evidence>
<evidence type="ECO:0000256" key="13">
    <source>
        <dbReference type="ARBA" id="ARBA00023053"/>
    </source>
</evidence>
<dbReference type="InterPro" id="IPR044880">
    <property type="entry name" value="NCX_ion-bd_dom_sf"/>
</dbReference>
<keyword evidence="5" id="KW-0633">Potassium transport</keyword>
<keyword evidence="14" id="KW-0406">Ion transport</keyword>
<evidence type="ECO:0000256" key="12">
    <source>
        <dbReference type="ARBA" id="ARBA00022989"/>
    </source>
</evidence>
<feature type="transmembrane region" description="Helical" evidence="17">
    <location>
        <begin position="452"/>
        <end position="470"/>
    </location>
</feature>
<keyword evidence="3" id="KW-0813">Transport</keyword>
<dbReference type="GO" id="GO:0015293">
    <property type="term" value="F:symporter activity"/>
    <property type="evidence" value="ECO:0007669"/>
    <property type="project" value="UniProtKB-KW"/>
</dbReference>
<dbReference type="GO" id="GO:0008273">
    <property type="term" value="F:calcium, potassium:sodium antiporter activity"/>
    <property type="evidence" value="ECO:0007669"/>
    <property type="project" value="TreeGrafter"/>
</dbReference>
<accession>A0AAN9TEA2</accession>
<keyword evidence="13" id="KW-0915">Sodium</keyword>
<keyword evidence="4" id="KW-0050">Antiport</keyword>
<feature type="domain" description="Sodium/calcium exchanger membrane region" evidence="18">
    <location>
        <begin position="348"/>
        <end position="496"/>
    </location>
</feature>
<feature type="transmembrane region" description="Helical" evidence="17">
    <location>
        <begin position="181"/>
        <end position="200"/>
    </location>
</feature>
<protein>
    <recommendedName>
        <fullName evidence="18">Sodium/calcium exchanger membrane region domain-containing protein</fullName>
    </recommendedName>
</protein>
<reference evidence="19 20" key="1">
    <citation type="submission" date="2024-03" db="EMBL/GenBank/DDBJ databases">
        <title>Adaptation during the transition from Ophiocordyceps entomopathogen to insect associate is accompanied by gene loss and intensified selection.</title>
        <authorList>
            <person name="Ward C.M."/>
            <person name="Onetto C.A."/>
            <person name="Borneman A.R."/>
        </authorList>
    </citation>
    <scope>NUCLEOTIDE SEQUENCE [LARGE SCALE GENOMIC DNA]</scope>
    <source>
        <strain evidence="19">AWRI1</strain>
        <tissue evidence="19">Single Adult Female</tissue>
    </source>
</reference>
<dbReference type="PANTHER" id="PTHR10846">
    <property type="entry name" value="SODIUM/POTASSIUM/CALCIUM EXCHANGER"/>
    <property type="match status" value="1"/>
</dbReference>
<keyword evidence="7 17" id="KW-0812">Transmembrane</keyword>
<dbReference type="FunFam" id="1.20.1420.30:FF:000009">
    <property type="entry name" value="sodium/potassium/calcium exchanger 5 isoform X2"/>
    <property type="match status" value="1"/>
</dbReference>
<feature type="transmembrane region" description="Helical" evidence="17">
    <location>
        <begin position="417"/>
        <end position="440"/>
    </location>
</feature>
<evidence type="ECO:0000256" key="9">
    <source>
        <dbReference type="ARBA" id="ARBA00022837"/>
    </source>
</evidence>
<evidence type="ECO:0000256" key="7">
    <source>
        <dbReference type="ARBA" id="ARBA00022692"/>
    </source>
</evidence>
<keyword evidence="10" id="KW-0769">Symport</keyword>
<dbReference type="Proteomes" id="UP001367676">
    <property type="component" value="Unassembled WGS sequence"/>
</dbReference>
<feature type="transmembrane region" description="Helical" evidence="17">
    <location>
        <begin position="77"/>
        <end position="96"/>
    </location>
</feature>
<keyword evidence="16" id="KW-0739">Sodium transport</keyword>
<keyword evidence="12 17" id="KW-1133">Transmembrane helix</keyword>
<keyword evidence="11" id="KW-0630">Potassium</keyword>
<evidence type="ECO:0000256" key="3">
    <source>
        <dbReference type="ARBA" id="ARBA00022448"/>
    </source>
</evidence>
<evidence type="ECO:0000256" key="2">
    <source>
        <dbReference type="ARBA" id="ARBA00005364"/>
    </source>
</evidence>
<feature type="transmembrane region" description="Helical" evidence="17">
    <location>
        <begin position="152"/>
        <end position="174"/>
    </location>
</feature>